<keyword evidence="2" id="KW-0812">Transmembrane</keyword>
<feature type="transmembrane region" description="Helical" evidence="2">
    <location>
        <begin position="7"/>
        <end position="25"/>
    </location>
</feature>
<sequence length="336" mass="38576">MTSPLSDNHLLVLIVLIFLMFYILVNETPQNVYVFNQASPSFDPSLHDDIPYSKSSNNISIELITDTIKIHIETKTFTRGQLIKRHKRLTDSTTVQPMMSKVQSLDYLCFKPKNSLVYCVNMTEDARENIVLNLKIIKSPNDEDIDIPEMFRQEVPNKSWNSENGDSLTDPTEKEQTQIDKGNSFTNPFGNNPPPIETAGTSGKIRPNPKTKSQITITINDGREIQTDIMNKKDDPNGLTKQVTESKSGKDETKPSSTQPRYPNEFPTKGAHRQDRDQTPKVQLVQDKEKYHKSSQGEWRKVYGTKFDENERYEESLREMENIMRNTRFNKIVTIG</sequence>
<keyword evidence="2" id="KW-1133">Transmembrane helix</keyword>
<feature type="compositionally biased region" description="Polar residues" evidence="1">
    <location>
        <begin position="210"/>
        <end position="219"/>
    </location>
</feature>
<dbReference type="RefSeq" id="XP_008479760.1">
    <property type="nucleotide sequence ID" value="XM_008481538.2"/>
</dbReference>
<protein>
    <submittedName>
        <fullName evidence="4">Uncharacterized protein LOC103516566</fullName>
    </submittedName>
</protein>
<dbReference type="AlphaFoldDB" id="A0A1S3DDH3"/>
<organism evidence="3 4">
    <name type="scientific">Diaphorina citri</name>
    <name type="common">Asian citrus psyllid</name>
    <dbReference type="NCBI Taxonomy" id="121845"/>
    <lineage>
        <taxon>Eukaryota</taxon>
        <taxon>Metazoa</taxon>
        <taxon>Ecdysozoa</taxon>
        <taxon>Arthropoda</taxon>
        <taxon>Hexapoda</taxon>
        <taxon>Insecta</taxon>
        <taxon>Pterygota</taxon>
        <taxon>Neoptera</taxon>
        <taxon>Paraneoptera</taxon>
        <taxon>Hemiptera</taxon>
        <taxon>Sternorrhyncha</taxon>
        <taxon>Psylloidea</taxon>
        <taxon>Psyllidae</taxon>
        <taxon>Diaphorininae</taxon>
        <taxon>Diaphorina</taxon>
    </lineage>
</organism>
<accession>A0A1S3DDH3</accession>
<dbReference type="PaxDb" id="121845-A0A1S3DDH3"/>
<evidence type="ECO:0000256" key="1">
    <source>
        <dbReference type="SAM" id="MobiDB-lite"/>
    </source>
</evidence>
<name>A0A1S3DDH3_DIACI</name>
<evidence type="ECO:0000313" key="3">
    <source>
        <dbReference type="Proteomes" id="UP000079169"/>
    </source>
</evidence>
<dbReference type="KEGG" id="dci:103516566"/>
<feature type="region of interest" description="Disordered" evidence="1">
    <location>
        <begin position="152"/>
        <end position="296"/>
    </location>
</feature>
<evidence type="ECO:0000313" key="4">
    <source>
        <dbReference type="RefSeq" id="XP_008479760.1"/>
    </source>
</evidence>
<dbReference type="GeneID" id="103516566"/>
<keyword evidence="3" id="KW-1185">Reference proteome</keyword>
<feature type="compositionally biased region" description="Polar residues" evidence="1">
    <location>
        <begin position="179"/>
        <end position="190"/>
    </location>
</feature>
<proteinExistence type="predicted"/>
<evidence type="ECO:0000256" key="2">
    <source>
        <dbReference type="SAM" id="Phobius"/>
    </source>
</evidence>
<keyword evidence="2" id="KW-0472">Membrane</keyword>
<feature type="compositionally biased region" description="Basic and acidic residues" evidence="1">
    <location>
        <begin position="221"/>
        <end position="236"/>
    </location>
</feature>
<reference evidence="4" key="1">
    <citation type="submission" date="2025-08" db="UniProtKB">
        <authorList>
            <consortium name="RefSeq"/>
        </authorList>
    </citation>
    <scope>IDENTIFICATION</scope>
</reference>
<gene>
    <name evidence="4" type="primary">LOC103516566</name>
</gene>
<dbReference type="Proteomes" id="UP000079169">
    <property type="component" value="Unplaced"/>
</dbReference>
<feature type="compositionally biased region" description="Polar residues" evidence="1">
    <location>
        <begin position="156"/>
        <end position="170"/>
    </location>
</feature>